<dbReference type="AlphaFoldDB" id="A0A822ZNY3"/>
<comment type="caution">
    <text evidence="1">The sequence shown here is derived from an EMBL/GenBank/DDBJ whole genome shotgun (WGS) entry which is preliminary data.</text>
</comment>
<reference evidence="1 2" key="1">
    <citation type="journal article" date="2020" name="Mol. Biol. Evol.">
        <title>Distinct Expression and Methylation Patterns for Genes with Different Fates following a Single Whole-Genome Duplication in Flowering Plants.</title>
        <authorList>
            <person name="Shi T."/>
            <person name="Rahmani R.S."/>
            <person name="Gugger P.F."/>
            <person name="Wang M."/>
            <person name="Li H."/>
            <person name="Zhang Y."/>
            <person name="Li Z."/>
            <person name="Wang Q."/>
            <person name="Van de Peer Y."/>
            <person name="Marchal K."/>
            <person name="Chen J."/>
        </authorList>
    </citation>
    <scope>NUCLEOTIDE SEQUENCE [LARGE SCALE GENOMIC DNA]</scope>
    <source>
        <tissue evidence="1">Leaf</tissue>
    </source>
</reference>
<proteinExistence type="predicted"/>
<gene>
    <name evidence="1" type="ORF">HUJ06_001728</name>
</gene>
<dbReference type="EMBL" id="DUZY01000006">
    <property type="protein sequence ID" value="DAD43498.1"/>
    <property type="molecule type" value="Genomic_DNA"/>
</dbReference>
<name>A0A822ZNY3_NELNU</name>
<sequence length="28" mass="3042">MNGEVAGDDQEDQRVMDQLVEAFSSASL</sequence>
<evidence type="ECO:0000313" key="1">
    <source>
        <dbReference type="EMBL" id="DAD43498.1"/>
    </source>
</evidence>
<protein>
    <submittedName>
        <fullName evidence="1">Uncharacterized protein</fullName>
    </submittedName>
</protein>
<evidence type="ECO:0000313" key="2">
    <source>
        <dbReference type="Proteomes" id="UP000607653"/>
    </source>
</evidence>
<accession>A0A822ZNY3</accession>
<keyword evidence="2" id="KW-1185">Reference proteome</keyword>
<dbReference type="Proteomes" id="UP000607653">
    <property type="component" value="Unassembled WGS sequence"/>
</dbReference>
<organism evidence="1 2">
    <name type="scientific">Nelumbo nucifera</name>
    <name type="common">Sacred lotus</name>
    <dbReference type="NCBI Taxonomy" id="4432"/>
    <lineage>
        <taxon>Eukaryota</taxon>
        <taxon>Viridiplantae</taxon>
        <taxon>Streptophyta</taxon>
        <taxon>Embryophyta</taxon>
        <taxon>Tracheophyta</taxon>
        <taxon>Spermatophyta</taxon>
        <taxon>Magnoliopsida</taxon>
        <taxon>Proteales</taxon>
        <taxon>Nelumbonaceae</taxon>
        <taxon>Nelumbo</taxon>
    </lineage>
</organism>